<proteinExistence type="predicted"/>
<dbReference type="RefSeq" id="WP_149029783.1">
    <property type="nucleotide sequence ID" value="NZ_CP040736.1"/>
</dbReference>
<protein>
    <submittedName>
        <fullName evidence="1">Uncharacterized protein</fullName>
    </submittedName>
</protein>
<evidence type="ECO:0000313" key="2">
    <source>
        <dbReference type="Proteomes" id="UP000310673"/>
    </source>
</evidence>
<evidence type="ECO:0000313" key="1">
    <source>
        <dbReference type="EMBL" id="QCX23839.1"/>
    </source>
</evidence>
<name>A0A5B7SZS9_9LACO</name>
<dbReference type="AlphaFoldDB" id="A0A5B7SZS9"/>
<sequence>MSKFSFKNSKKRFQNNLNDFQKHTASSKKSLIHFKSTTWFIRKEMTVVNSRLNAGVKGL</sequence>
<dbReference type="KEGG" id="lft:FG051_01410"/>
<accession>A0A5B7SZS9</accession>
<dbReference type="Proteomes" id="UP000310673">
    <property type="component" value="Chromosome"/>
</dbReference>
<organism evidence="1 2">
    <name type="scientific">Companilactobacillus futsaii</name>
    <dbReference type="NCBI Taxonomy" id="938155"/>
    <lineage>
        <taxon>Bacteria</taxon>
        <taxon>Bacillati</taxon>
        <taxon>Bacillota</taxon>
        <taxon>Bacilli</taxon>
        <taxon>Lactobacillales</taxon>
        <taxon>Lactobacillaceae</taxon>
        <taxon>Companilactobacillus</taxon>
    </lineage>
</organism>
<dbReference type="EMBL" id="CP040736">
    <property type="protein sequence ID" value="QCX23839.1"/>
    <property type="molecule type" value="Genomic_DNA"/>
</dbReference>
<reference evidence="1 2" key="1">
    <citation type="submission" date="2019-05" db="EMBL/GenBank/DDBJ databases">
        <title>Genome Sequence of Lactobacillus futsaii Y97, a Potential Probiotic Strain Isolated from the Futsai of Taiwan.</title>
        <authorList>
            <person name="Du X."/>
        </authorList>
    </citation>
    <scope>NUCLEOTIDE SEQUENCE [LARGE SCALE GENOMIC DNA]</scope>
    <source>
        <strain evidence="1 2">Y97</strain>
    </source>
</reference>
<gene>
    <name evidence="1" type="ORF">FG051_01410</name>
</gene>